<feature type="compositionally biased region" description="Gly residues" evidence="1">
    <location>
        <begin position="1510"/>
        <end position="1523"/>
    </location>
</feature>
<feature type="compositionally biased region" description="Low complexity" evidence="1">
    <location>
        <begin position="1563"/>
        <end position="1572"/>
    </location>
</feature>
<feature type="compositionally biased region" description="Low complexity" evidence="1">
    <location>
        <begin position="1374"/>
        <end position="1388"/>
    </location>
</feature>
<feature type="compositionally biased region" description="Basic and acidic residues" evidence="1">
    <location>
        <begin position="1553"/>
        <end position="1562"/>
    </location>
</feature>
<feature type="region of interest" description="Disordered" evidence="1">
    <location>
        <begin position="1374"/>
        <end position="1394"/>
    </location>
</feature>
<proteinExistence type="predicted"/>
<feature type="region of interest" description="Disordered" evidence="1">
    <location>
        <begin position="1544"/>
        <end position="1633"/>
    </location>
</feature>
<feature type="compositionally biased region" description="Basic residues" evidence="1">
    <location>
        <begin position="2242"/>
        <end position="2254"/>
    </location>
</feature>
<dbReference type="EMBL" id="BKCJ010000002">
    <property type="protein sequence ID" value="GEU28163.1"/>
    <property type="molecule type" value="Genomic_DNA"/>
</dbReference>
<protein>
    <submittedName>
        <fullName evidence="2">Uncharacterized protein</fullName>
    </submittedName>
</protein>
<feature type="region of interest" description="Disordered" evidence="1">
    <location>
        <begin position="1470"/>
        <end position="1523"/>
    </location>
</feature>
<feature type="compositionally biased region" description="Basic and acidic residues" evidence="1">
    <location>
        <begin position="2255"/>
        <end position="2269"/>
    </location>
</feature>
<feature type="region of interest" description="Disordered" evidence="1">
    <location>
        <begin position="1650"/>
        <end position="1669"/>
    </location>
</feature>
<accession>A0A699GE12</accession>
<feature type="compositionally biased region" description="Basic and acidic residues" evidence="1">
    <location>
        <begin position="2314"/>
        <end position="2329"/>
    </location>
</feature>
<feature type="compositionally biased region" description="Basic residues" evidence="1">
    <location>
        <begin position="1575"/>
        <end position="1612"/>
    </location>
</feature>
<reference evidence="2" key="1">
    <citation type="journal article" date="2019" name="Sci. Rep.">
        <title>Draft genome of Tanacetum cinerariifolium, the natural source of mosquito coil.</title>
        <authorList>
            <person name="Yamashiro T."/>
            <person name="Shiraishi A."/>
            <person name="Satake H."/>
            <person name="Nakayama K."/>
        </authorList>
    </citation>
    <scope>NUCLEOTIDE SEQUENCE</scope>
</reference>
<name>A0A699GE12_TANCI</name>
<gene>
    <name evidence="2" type="ORF">Tci_000141</name>
</gene>
<comment type="caution">
    <text evidence="2">The sequence shown here is derived from an EMBL/GenBank/DDBJ whole genome shotgun (WGS) entry which is preliminary data.</text>
</comment>
<evidence type="ECO:0000313" key="2">
    <source>
        <dbReference type="EMBL" id="GEU28163.1"/>
    </source>
</evidence>
<feature type="region of interest" description="Disordered" evidence="1">
    <location>
        <begin position="2166"/>
        <end position="2354"/>
    </location>
</feature>
<feature type="compositionally biased region" description="Low complexity" evidence="1">
    <location>
        <begin position="1656"/>
        <end position="1669"/>
    </location>
</feature>
<organism evidence="2">
    <name type="scientific">Tanacetum cinerariifolium</name>
    <name type="common">Dalmatian daisy</name>
    <name type="synonym">Chrysanthemum cinerariifolium</name>
    <dbReference type="NCBI Taxonomy" id="118510"/>
    <lineage>
        <taxon>Eukaryota</taxon>
        <taxon>Viridiplantae</taxon>
        <taxon>Streptophyta</taxon>
        <taxon>Embryophyta</taxon>
        <taxon>Tracheophyta</taxon>
        <taxon>Spermatophyta</taxon>
        <taxon>Magnoliopsida</taxon>
        <taxon>eudicotyledons</taxon>
        <taxon>Gunneridae</taxon>
        <taxon>Pentapetalae</taxon>
        <taxon>asterids</taxon>
        <taxon>campanulids</taxon>
        <taxon>Asterales</taxon>
        <taxon>Asteraceae</taxon>
        <taxon>Asteroideae</taxon>
        <taxon>Anthemideae</taxon>
        <taxon>Anthemidinae</taxon>
        <taxon>Tanacetum</taxon>
    </lineage>
</organism>
<evidence type="ECO:0000256" key="1">
    <source>
        <dbReference type="SAM" id="MobiDB-lite"/>
    </source>
</evidence>
<sequence length="2401" mass="253772">MKRVVDIDHLVDVVVLQHHVLVRNARRGCGKVDLVAHHAEVAVVGLVAVAQRVPVEAHGRAVAVDALDLHVGDVVAGAGVGHGGARPVGLDAEHAVFQALARGVEDQRDLALRIGAPRGTGRRGWRPGSARSCRLPGAAHGPLHDVEPVAVLDRVQAFVLGLHAAHHGVQADVARGGVGTGDPVRGAPAHIVPGQRAAQVTLLAGAEFLEVVRRGHAADVEEILVLADAARAGLVRLALGRDAVDRHFRLVHRERAQHADLRAELVHQVHVRIQAQVARAADHPVRRGGAELLRIVRAVRKVGPVLGIGPLAPQQQVAMLERVEAAALLAPFAGIHGADVVRAGFRFVLAAAGGGRVVPVHGRHVVTVGAVFRLQLPVAVERVGGRAAQHFQPVRRLVGDHVDDLARLAQELGERRHVRVQAAEQETPVVLEARHLFQVVRLLLVEALGIAGALRVLDLEQLAAVVEGPAVERTRIGGLVAALVAAQLGAAVGAGVDEGMEFALAVARDEHGLAAHVGGAVIVVVGQLAFVRQVDPVALEDVLHLQFEQGGIGKGAAVQAVSSGGGAHAFHFGRGRHRRLAVQLEVEVDLGVRCGQAPGGNAGRRVDPAHGRHQAFAAGKGKVVPQEFVAVDVDLRGQLAAAGGADEEMNVGRTVAVAAQLVEQALGAAVGRAAVAHRQDAAEPVAPFVVGNDGAAQIEIALAVVEERVAAHQVAMPHLDPGAGQRLAVLVAHRALHEQHFGAVALGAVVEAGVALALRRARHVQRAFDGARRAARQARPGFRLVGADVEEALESQARRQQAQLVALAGVGQVLQAGPEFCGLDVEVVDGLAQVADQALHDLLHPQVDGAGGLVDDPAPDQGVDVLVVHACLLLACLASGWGVCLQVAVADGGGMAAQRHHFDGHVREQRQRREQRVQRVGIGHVEDADVGVLAGDAPQVAPLAAALQVLRERALGGFQGVGLVGRHGRRQLDVHSDVEQHGSLLVLLAAQVAQQVPIGRHAQARPGRHLQHEIAVHQRRAQHLAGQQQRAEQLGAERQLGEGGKQLGRGGRAHAAFEHGAAVQRDAGQLRHRRHLRGRHQAARLGDLDGKHVGAVGAGDLVGAHGAVQRLVGHQRHRVALRQAGHGAAVVGAGGLFDQVDAARFQGGNAAHGVELGPGLVDVDPHAHRVAQRLLDCQHVGHVVLHRAGADLELEDAVAPQLQHVLGLGDIARGVAAGQGPGHGQLVAHPAAQQFAQRQAHAAGLGVKQRGFDGALGKAVALDDLAHGGHGLCHLACLHADQQRGDVGVDIDLDALRAFLAVVEAPDGGGLAPALDAVAADHVHQHQRLRAHGGHRQLVRADGRHVFNGTAPPALLRCCRRRKEFHPRRQAAVHRAAAAQPPDPAARGRAGRAADRKRFAAAAPDGGGQVFPCPCPDPAGQRGGTENHDPAGGQYRAHALARLCRVHPVRPAAADPAPLSRAVRQCRSTFSRDDHHGADPGAEGWGDRRGIRTGAQRGSEHPPHRAARGAAGGGAAGGARGGGVVRAGQAGGFADRVPDRLSQDAAPQFCRPDPGRAGRAVDRAAQGAGSARAADRHRHGGGRRRRGHRARQPAGHAPRRRGVPRHRRPARRLARDVQRAQVGPVGRAEEHAGGDLRGVRRRWPRLRARDAVGLEPPSASAPSAGGSATAAGRSCRQAARAGAGTAATGSVRCAAGRRRLDALAGASSAAEASKPRCTACRRSLLVEDHRTDRLARLHQVEAFVDALERQAVGDQVVDIELAFHVPVDNFRHVGAAAGAAERGTFPFAARHQLERPGTDFLAGRRHADDERLAPTLVGAFERLAHQLGVAHALEAVVGAAVGQLDDGVHHVFHLVRINEMRHAELARHVLALGVDVDADDLVGAHHPGSLDHVQADAAQAEHDHVGARLHLGREHHGAHARGHAATDVAHLVERRIVADFGQRDFRHHDVVREGRRAHVVEQRLAVEREAAGRVRHQSAALGRADGLAQIGLARQAEFALAAFRRVQRDHVVVFFEGFHARSHIDHDACAFVAEDGREQALRVGARQGVVIGMADAGGFQLDQHLAFAPCPPGGKRPIMAGIGAIMTGFSAPHLPSHHEVVLHQRRHHCRYRRVPGLQGRRSDRPDVRLRVCQPAPAATRQGARLRRARGFVRRGARAFRYADVARRDQGAQHPRPARQCDHRGRPPYPGGAGRERRHHRLGGCRGATHHASGFTVLGRIFPGGRRRAKRQTRHDPLGRGRAPARRLPRHRGRRGRDLRTRRPRVDVGRRDRRHRPGAGAGGRGLRARAGVGSGDGNGGVPQAPGRPVAIQRPPAERAHHAPEYPRTAELDPGQSARKTVGGTAGAKSHDERAPLYPRVPAGDGHEHPGFHRTLPLRPGHVGAGRPVAVAKSRGGARALHR</sequence>